<comment type="caution">
    <text evidence="4">The sequence shown here is derived from an EMBL/GenBank/DDBJ whole genome shotgun (WGS) entry which is preliminary data.</text>
</comment>
<dbReference type="PANTHER" id="PTHR19836">
    <property type="entry name" value="30S RIBOSOMAL PROTEIN S14"/>
    <property type="match status" value="1"/>
</dbReference>
<dbReference type="GO" id="GO:0003735">
    <property type="term" value="F:structural constituent of ribosome"/>
    <property type="evidence" value="ECO:0007669"/>
    <property type="project" value="InterPro"/>
</dbReference>
<dbReference type="OrthoDB" id="413436at2759"/>
<comment type="similarity">
    <text evidence="1">Belongs to the universal ribosomal protein uS14 family.</text>
</comment>
<evidence type="ECO:0000256" key="3">
    <source>
        <dbReference type="ARBA" id="ARBA00023274"/>
    </source>
</evidence>
<proteinExistence type="inferred from homology"/>
<dbReference type="PANTHER" id="PTHR19836:SF19">
    <property type="entry name" value="SMALL RIBOSOMAL SUBUNIT PROTEIN US14M"/>
    <property type="match status" value="1"/>
</dbReference>
<dbReference type="SUPFAM" id="SSF57716">
    <property type="entry name" value="Glucocorticoid receptor-like (DNA-binding domain)"/>
    <property type="match status" value="1"/>
</dbReference>
<keyword evidence="2" id="KW-0689">Ribosomal protein</keyword>
<dbReference type="Gene3D" id="1.10.287.1480">
    <property type="match status" value="1"/>
</dbReference>
<dbReference type="STRING" id="282301.A0A267F4E7"/>
<dbReference type="GO" id="GO:0005763">
    <property type="term" value="C:mitochondrial small ribosomal subunit"/>
    <property type="evidence" value="ECO:0007669"/>
    <property type="project" value="TreeGrafter"/>
</dbReference>
<dbReference type="GO" id="GO:0006412">
    <property type="term" value="P:translation"/>
    <property type="evidence" value="ECO:0007669"/>
    <property type="project" value="InterPro"/>
</dbReference>
<keyword evidence="3" id="KW-0687">Ribonucleoprotein</keyword>
<keyword evidence="5" id="KW-1185">Reference proteome</keyword>
<organism evidence="4 5">
    <name type="scientific">Macrostomum lignano</name>
    <dbReference type="NCBI Taxonomy" id="282301"/>
    <lineage>
        <taxon>Eukaryota</taxon>
        <taxon>Metazoa</taxon>
        <taxon>Spiralia</taxon>
        <taxon>Lophotrochozoa</taxon>
        <taxon>Platyhelminthes</taxon>
        <taxon>Rhabditophora</taxon>
        <taxon>Macrostomorpha</taxon>
        <taxon>Macrostomida</taxon>
        <taxon>Macrostomidae</taxon>
        <taxon>Macrostomum</taxon>
    </lineage>
</organism>
<evidence type="ECO:0000313" key="4">
    <source>
        <dbReference type="EMBL" id="PAA68596.1"/>
    </source>
</evidence>
<feature type="non-terminal residue" evidence="4">
    <location>
        <position position="1"/>
    </location>
</feature>
<dbReference type="EMBL" id="NIVC01001383">
    <property type="protein sequence ID" value="PAA68596.1"/>
    <property type="molecule type" value="Genomic_DNA"/>
</dbReference>
<protein>
    <submittedName>
        <fullName evidence="4">Uncharacterized protein</fullName>
    </submittedName>
</protein>
<accession>A0A267F4E7</accession>
<name>A0A267F4E7_9PLAT</name>
<sequence length="214" mass="25132">LGIMFPLIRRLFSTGTYRVPAPPPAAMLPSKPEMAPVTPPHHSSPEVEQLLANELCGYPPYRQRRIRNGFPSWATIRDEKRRRVTEHFDALRARLVALKRTRILPADITDQAAAQLHQLPRDSCFTRINRRCIMTGRRRGVQNEWRISRIMFRKFADNNQLGGVLPAKWSTQCFSARKHLHWPPPEGLTVEQYMDRYYRYLRDKDPLYPRYVKP</sequence>
<evidence type="ECO:0000256" key="1">
    <source>
        <dbReference type="ARBA" id="ARBA00009083"/>
    </source>
</evidence>
<dbReference type="Pfam" id="PF00253">
    <property type="entry name" value="Ribosomal_S14"/>
    <property type="match status" value="1"/>
</dbReference>
<evidence type="ECO:0000256" key="2">
    <source>
        <dbReference type="ARBA" id="ARBA00022980"/>
    </source>
</evidence>
<dbReference type="Proteomes" id="UP000215902">
    <property type="component" value="Unassembled WGS sequence"/>
</dbReference>
<dbReference type="InterPro" id="IPR001209">
    <property type="entry name" value="Ribosomal_uS14"/>
</dbReference>
<evidence type="ECO:0000313" key="5">
    <source>
        <dbReference type="Proteomes" id="UP000215902"/>
    </source>
</evidence>
<reference evidence="4 5" key="1">
    <citation type="submission" date="2017-06" db="EMBL/GenBank/DDBJ databases">
        <title>A platform for efficient transgenesis in Macrostomum lignano, a flatworm model organism for stem cell research.</title>
        <authorList>
            <person name="Berezikov E."/>
        </authorList>
    </citation>
    <scope>NUCLEOTIDE SEQUENCE [LARGE SCALE GENOMIC DNA]</scope>
    <source>
        <strain evidence="4">DV1</strain>
        <tissue evidence="4">Whole organism</tissue>
    </source>
</reference>
<dbReference type="AlphaFoldDB" id="A0A267F4E7"/>
<gene>
    <name evidence="4" type="ORF">BOX15_Mlig021349g2</name>
</gene>